<keyword evidence="2" id="KW-1185">Reference proteome</keyword>
<reference evidence="1 2" key="1">
    <citation type="submission" date="2019-02" db="EMBL/GenBank/DDBJ databases">
        <title>Genomic Encyclopedia of Archaeal and Bacterial Type Strains, Phase II (KMG-II): from individual species to whole genera.</title>
        <authorList>
            <person name="Goeker M."/>
        </authorList>
    </citation>
    <scope>NUCLEOTIDE SEQUENCE [LARGE SCALE GENOMIC DNA]</scope>
    <source>
        <strain evidence="1 2">DSM 18101</strain>
    </source>
</reference>
<organism evidence="1 2">
    <name type="scientific">Edaphobacter modestus</name>
    <dbReference type="NCBI Taxonomy" id="388466"/>
    <lineage>
        <taxon>Bacteria</taxon>
        <taxon>Pseudomonadati</taxon>
        <taxon>Acidobacteriota</taxon>
        <taxon>Terriglobia</taxon>
        <taxon>Terriglobales</taxon>
        <taxon>Acidobacteriaceae</taxon>
        <taxon>Edaphobacter</taxon>
    </lineage>
</organism>
<gene>
    <name evidence="1" type="ORF">BDD14_6443</name>
</gene>
<dbReference type="AlphaFoldDB" id="A0A4Q7XZI5"/>
<name>A0A4Q7XZI5_9BACT</name>
<proteinExistence type="predicted"/>
<dbReference type="EMBL" id="SHKW01000007">
    <property type="protein sequence ID" value="RZU29810.1"/>
    <property type="molecule type" value="Genomic_DNA"/>
</dbReference>
<dbReference type="Proteomes" id="UP000292958">
    <property type="component" value="Unassembled WGS sequence"/>
</dbReference>
<sequence length="193" mass="21800">MGRQIKWRHEIHTIASSVRNSQTETWTRRDIERVFCVSRGSAQTIMRAVGEIQDLGGKHVVSRASLLSYLDVLITADDLGLEHRARLNTSLPVPRVRLLKMQVPDDLRTVMVRDLPPEITLEPGRIEICGANSVVLMERLLALALALQNDLDTAAQILDPPRHTPELIDNELSKMFRELAEREKNFDLSAAAY</sequence>
<dbReference type="OrthoDB" id="122611at2"/>
<evidence type="ECO:0000313" key="1">
    <source>
        <dbReference type="EMBL" id="RZU29810.1"/>
    </source>
</evidence>
<comment type="caution">
    <text evidence="1">The sequence shown here is derived from an EMBL/GenBank/DDBJ whole genome shotgun (WGS) entry which is preliminary data.</text>
</comment>
<accession>A0A4Q7XZI5</accession>
<protein>
    <submittedName>
        <fullName evidence="1">Uncharacterized protein</fullName>
    </submittedName>
</protein>
<dbReference type="RefSeq" id="WP_130425170.1">
    <property type="nucleotide sequence ID" value="NZ_SHKW01000007.1"/>
</dbReference>
<evidence type="ECO:0000313" key="2">
    <source>
        <dbReference type="Proteomes" id="UP000292958"/>
    </source>
</evidence>